<sequence length="177" mass="19498">MAAKGKTTKREAFELLADRALLSGDEEVAMAFLLSHKHLLRNHPTRVLTERVISLTLGTVQEGTGGENGSAALASFMRLWARHFFGDLRRRDRVAVLGAMPGLGDARNNEFKLLFVQANHRLARIKATPPVPAPKGLTLNRVEEFAHLADMVHHTYHAAGPPSARRDVTSTNTTTSW</sequence>
<gene>
    <name evidence="2" type="ORF">ACA1_203110</name>
</gene>
<name>L8GTQ1_ACACF</name>
<dbReference type="VEuPathDB" id="AmoebaDB:ACA1_203110"/>
<protein>
    <submittedName>
        <fullName evidence="2">Uncharacterized protein</fullName>
    </submittedName>
</protein>
<feature type="region of interest" description="Disordered" evidence="1">
    <location>
        <begin position="157"/>
        <end position="177"/>
    </location>
</feature>
<accession>L8GTQ1</accession>
<dbReference type="RefSeq" id="XP_004338320.1">
    <property type="nucleotide sequence ID" value="XM_004338272.1"/>
</dbReference>
<dbReference type="AlphaFoldDB" id="L8GTQ1"/>
<proteinExistence type="predicted"/>
<evidence type="ECO:0000313" key="2">
    <source>
        <dbReference type="EMBL" id="ELR16307.1"/>
    </source>
</evidence>
<dbReference type="EMBL" id="KB008001">
    <property type="protein sequence ID" value="ELR16307.1"/>
    <property type="molecule type" value="Genomic_DNA"/>
</dbReference>
<evidence type="ECO:0000256" key="1">
    <source>
        <dbReference type="SAM" id="MobiDB-lite"/>
    </source>
</evidence>
<dbReference type="KEGG" id="acan:ACA1_203110"/>
<dbReference type="Proteomes" id="UP000011083">
    <property type="component" value="Unassembled WGS sequence"/>
</dbReference>
<keyword evidence="3" id="KW-1185">Reference proteome</keyword>
<reference evidence="2 3" key="1">
    <citation type="journal article" date="2013" name="Genome Biol.">
        <title>Genome of Acanthamoeba castellanii highlights extensive lateral gene transfer and early evolution of tyrosine kinase signaling.</title>
        <authorList>
            <person name="Clarke M."/>
            <person name="Lohan A.J."/>
            <person name="Liu B."/>
            <person name="Lagkouvardos I."/>
            <person name="Roy S."/>
            <person name="Zafar N."/>
            <person name="Bertelli C."/>
            <person name="Schilde C."/>
            <person name="Kianianmomeni A."/>
            <person name="Burglin T.R."/>
            <person name="Frech C."/>
            <person name="Turcotte B."/>
            <person name="Kopec K.O."/>
            <person name="Synnott J.M."/>
            <person name="Choo C."/>
            <person name="Paponov I."/>
            <person name="Finkler A."/>
            <person name="Soon Heng Tan C."/>
            <person name="Hutchins A.P."/>
            <person name="Weinmeier T."/>
            <person name="Rattei T."/>
            <person name="Chu J.S."/>
            <person name="Gimenez G."/>
            <person name="Irimia M."/>
            <person name="Rigden D.J."/>
            <person name="Fitzpatrick D.A."/>
            <person name="Lorenzo-Morales J."/>
            <person name="Bateman A."/>
            <person name="Chiu C.H."/>
            <person name="Tang P."/>
            <person name="Hegemann P."/>
            <person name="Fromm H."/>
            <person name="Raoult D."/>
            <person name="Greub G."/>
            <person name="Miranda-Saavedra D."/>
            <person name="Chen N."/>
            <person name="Nash P."/>
            <person name="Ginger M.L."/>
            <person name="Horn M."/>
            <person name="Schaap P."/>
            <person name="Caler L."/>
            <person name="Loftus B."/>
        </authorList>
    </citation>
    <scope>NUCLEOTIDE SEQUENCE [LARGE SCALE GENOMIC DNA]</scope>
    <source>
        <strain evidence="2 3">Neff</strain>
    </source>
</reference>
<organism evidence="2 3">
    <name type="scientific">Acanthamoeba castellanii (strain ATCC 30010 / Neff)</name>
    <dbReference type="NCBI Taxonomy" id="1257118"/>
    <lineage>
        <taxon>Eukaryota</taxon>
        <taxon>Amoebozoa</taxon>
        <taxon>Discosea</taxon>
        <taxon>Longamoebia</taxon>
        <taxon>Centramoebida</taxon>
        <taxon>Acanthamoebidae</taxon>
        <taxon>Acanthamoeba</taxon>
    </lineage>
</organism>
<dbReference type="GeneID" id="14917047"/>
<evidence type="ECO:0000313" key="3">
    <source>
        <dbReference type="Proteomes" id="UP000011083"/>
    </source>
</evidence>